<dbReference type="AlphaFoldDB" id="A0A9N9JLU9"/>
<evidence type="ECO:0000313" key="1">
    <source>
        <dbReference type="EMBL" id="CAG8788138.1"/>
    </source>
</evidence>
<dbReference type="EMBL" id="CAJVPY010025369">
    <property type="protein sequence ID" value="CAG8788138.1"/>
    <property type="molecule type" value="Genomic_DNA"/>
</dbReference>
<evidence type="ECO:0000313" key="2">
    <source>
        <dbReference type="Proteomes" id="UP000789405"/>
    </source>
</evidence>
<dbReference type="Proteomes" id="UP000789405">
    <property type="component" value="Unassembled WGS sequence"/>
</dbReference>
<name>A0A9N9JLU9_9GLOM</name>
<feature type="non-terminal residue" evidence="1">
    <location>
        <position position="1"/>
    </location>
</feature>
<organism evidence="1 2">
    <name type="scientific">Dentiscutata erythropus</name>
    <dbReference type="NCBI Taxonomy" id="1348616"/>
    <lineage>
        <taxon>Eukaryota</taxon>
        <taxon>Fungi</taxon>
        <taxon>Fungi incertae sedis</taxon>
        <taxon>Mucoromycota</taxon>
        <taxon>Glomeromycotina</taxon>
        <taxon>Glomeromycetes</taxon>
        <taxon>Diversisporales</taxon>
        <taxon>Gigasporaceae</taxon>
        <taxon>Dentiscutata</taxon>
    </lineage>
</organism>
<comment type="caution">
    <text evidence="1">The sequence shown here is derived from an EMBL/GenBank/DDBJ whole genome shotgun (WGS) entry which is preliminary data.</text>
</comment>
<protein>
    <submittedName>
        <fullName evidence="1">19606_t:CDS:1</fullName>
    </submittedName>
</protein>
<gene>
    <name evidence="1" type="ORF">DERYTH_LOCUS20841</name>
</gene>
<proteinExistence type="predicted"/>
<keyword evidence="2" id="KW-1185">Reference proteome</keyword>
<dbReference type="OrthoDB" id="301415at2759"/>
<reference evidence="1" key="1">
    <citation type="submission" date="2021-06" db="EMBL/GenBank/DDBJ databases">
        <authorList>
            <person name="Kallberg Y."/>
            <person name="Tangrot J."/>
            <person name="Rosling A."/>
        </authorList>
    </citation>
    <scope>NUCLEOTIDE SEQUENCE</scope>
    <source>
        <strain evidence="1">MA453B</strain>
    </source>
</reference>
<accession>A0A9N9JLU9</accession>
<sequence>SSQFSLKMQYKVNLTMESSSGSTVPRFKKRKEVIDKRERAIFNTLAKIDRSKEVDLCYVLDCTGFVSFK</sequence>